<dbReference type="InterPro" id="IPR020846">
    <property type="entry name" value="MFS_dom"/>
</dbReference>
<name>A0A0B8N1R9_TALPI</name>
<evidence type="ECO:0000256" key="2">
    <source>
        <dbReference type="ARBA" id="ARBA00022692"/>
    </source>
</evidence>
<keyword evidence="8" id="KW-1185">Reference proteome</keyword>
<feature type="transmembrane region" description="Helical" evidence="5">
    <location>
        <begin position="463"/>
        <end position="485"/>
    </location>
</feature>
<dbReference type="EMBL" id="DF933839">
    <property type="protein sequence ID" value="GAM42177.1"/>
    <property type="molecule type" value="Genomic_DNA"/>
</dbReference>
<feature type="transmembrane region" description="Helical" evidence="5">
    <location>
        <begin position="324"/>
        <end position="342"/>
    </location>
</feature>
<dbReference type="PROSITE" id="PS50850">
    <property type="entry name" value="MFS"/>
    <property type="match status" value="1"/>
</dbReference>
<feature type="transmembrane region" description="Helical" evidence="5">
    <location>
        <begin position="429"/>
        <end position="456"/>
    </location>
</feature>
<organism evidence="7 8">
    <name type="scientific">Talaromyces pinophilus</name>
    <name type="common">Penicillium pinophilum</name>
    <dbReference type="NCBI Taxonomy" id="128442"/>
    <lineage>
        <taxon>Eukaryota</taxon>
        <taxon>Fungi</taxon>
        <taxon>Dikarya</taxon>
        <taxon>Ascomycota</taxon>
        <taxon>Pezizomycotina</taxon>
        <taxon>Eurotiomycetes</taxon>
        <taxon>Eurotiomycetidae</taxon>
        <taxon>Eurotiales</taxon>
        <taxon>Trichocomaceae</taxon>
        <taxon>Talaromyces</taxon>
        <taxon>Talaromyces sect. Talaromyces</taxon>
    </lineage>
</organism>
<evidence type="ECO:0000259" key="6">
    <source>
        <dbReference type="PROSITE" id="PS50850"/>
    </source>
</evidence>
<evidence type="ECO:0000256" key="4">
    <source>
        <dbReference type="ARBA" id="ARBA00023136"/>
    </source>
</evidence>
<reference evidence="8" key="1">
    <citation type="journal article" date="2015" name="Genome Announc.">
        <title>Draft genome sequence of Talaromyces cellulolyticus strain Y-94, a source of lignocellulosic biomass-degrading enzymes.</title>
        <authorList>
            <person name="Fujii T."/>
            <person name="Koike H."/>
            <person name="Sawayama S."/>
            <person name="Yano S."/>
            <person name="Inoue H."/>
        </authorList>
    </citation>
    <scope>NUCLEOTIDE SEQUENCE [LARGE SCALE GENOMIC DNA]</scope>
    <source>
        <strain evidence="8">Y-94</strain>
    </source>
</reference>
<evidence type="ECO:0000313" key="7">
    <source>
        <dbReference type="EMBL" id="GAM42177.1"/>
    </source>
</evidence>
<sequence>MADIFRDSICGQIVRVLFKGRLLYADEQHDFQVPVFERKAFAKISDGETSDDTERCSEASETKIAAVGWYSDDDPDNPQNWSTQKKVFVSSLITLLTFSVYVGSSIVTPANTIIMEMYGVSTQAVSLSLSMYVLGYGIGPLFFSSISEMPRTGRNLPYMTSFFLFLIVTIPAATTSSFPGFIVCRFLQGLMGAPVLATGGASATDLYGFHKVPYAMAAWSSGAFAGPALGPVMAAFAVSNSSWRWPMYELLIAGVFSFIVLSLCLPETSADTILLRRARRLRRLTKNSSLRSESEIKQGGVHILRTMGVYLTTPFRVTLLDPSVAFINVYTALNYSIIYSYFESFPRVYLNVYGFSIDSMGIIFTSLLIACAIGAGIFVAIQFLIYEPYTIKNGIGVPEHRLVPGIYASAIAPVGILIFGWTAKAHIHWIVPTIGIVIFQSAVFIIGSIIFIYLALTYPRYSASLFAANTFMRSAVACAAIHYAQPLFDNLGIGGGCTLLAGLTAVCAVLMVVLWRRLTTAPFVVFR</sequence>
<dbReference type="PANTHER" id="PTHR23502">
    <property type="entry name" value="MAJOR FACILITATOR SUPERFAMILY"/>
    <property type="match status" value="1"/>
</dbReference>
<feature type="transmembrane region" description="Helical" evidence="5">
    <location>
        <begin position="186"/>
        <end position="207"/>
    </location>
</feature>
<evidence type="ECO:0000256" key="1">
    <source>
        <dbReference type="ARBA" id="ARBA00004141"/>
    </source>
</evidence>
<dbReference type="CDD" id="cd17323">
    <property type="entry name" value="MFS_Tpo1_MDR_like"/>
    <property type="match status" value="1"/>
</dbReference>
<protein>
    <recommendedName>
        <fullName evidence="6">Major facilitator superfamily (MFS) profile domain-containing protein</fullName>
    </recommendedName>
</protein>
<dbReference type="InterPro" id="IPR036259">
    <property type="entry name" value="MFS_trans_sf"/>
</dbReference>
<evidence type="ECO:0000256" key="5">
    <source>
        <dbReference type="SAM" id="Phobius"/>
    </source>
</evidence>
<dbReference type="GO" id="GO:1990961">
    <property type="term" value="P:xenobiotic detoxification by transmembrane export across the plasma membrane"/>
    <property type="evidence" value="ECO:0007669"/>
    <property type="project" value="TreeGrafter"/>
</dbReference>
<feature type="transmembrane region" description="Helical" evidence="5">
    <location>
        <begin position="491"/>
        <end position="515"/>
    </location>
</feature>
<dbReference type="Proteomes" id="UP000053095">
    <property type="component" value="Unassembled WGS sequence"/>
</dbReference>
<feature type="transmembrane region" description="Helical" evidence="5">
    <location>
        <begin position="250"/>
        <end position="274"/>
    </location>
</feature>
<feature type="transmembrane region" description="Helical" evidence="5">
    <location>
        <begin position="124"/>
        <end position="143"/>
    </location>
</feature>
<evidence type="ECO:0000313" key="8">
    <source>
        <dbReference type="Proteomes" id="UP000053095"/>
    </source>
</evidence>
<dbReference type="GO" id="GO:0015244">
    <property type="term" value="F:fluconazole transmembrane transporter activity"/>
    <property type="evidence" value="ECO:0007669"/>
    <property type="project" value="TreeGrafter"/>
</dbReference>
<dbReference type="InterPro" id="IPR011701">
    <property type="entry name" value="MFS"/>
</dbReference>
<feature type="transmembrane region" description="Helical" evidence="5">
    <location>
        <begin position="406"/>
        <end position="423"/>
    </location>
</feature>
<accession>A0A0B8N1R9</accession>
<keyword evidence="4 5" id="KW-0472">Membrane</keyword>
<evidence type="ECO:0000256" key="3">
    <source>
        <dbReference type="ARBA" id="ARBA00022989"/>
    </source>
</evidence>
<feature type="domain" description="Major facilitator superfamily (MFS) profile" evidence="6">
    <location>
        <begin position="89"/>
        <end position="520"/>
    </location>
</feature>
<feature type="transmembrane region" description="Helical" evidence="5">
    <location>
        <begin position="214"/>
        <end position="238"/>
    </location>
</feature>
<dbReference type="PANTHER" id="PTHR23502:SF23">
    <property type="entry name" value="FLUCONAZOLE RESISTANCE PROTEIN 1"/>
    <property type="match status" value="1"/>
</dbReference>
<feature type="transmembrane region" description="Helical" evidence="5">
    <location>
        <begin position="362"/>
        <end position="385"/>
    </location>
</feature>
<comment type="subcellular location">
    <subcellularLocation>
        <location evidence="1">Membrane</location>
        <topology evidence="1">Multi-pass membrane protein</topology>
    </subcellularLocation>
</comment>
<dbReference type="AlphaFoldDB" id="A0A0B8N1R9"/>
<dbReference type="Pfam" id="PF07690">
    <property type="entry name" value="MFS_1"/>
    <property type="match status" value="1"/>
</dbReference>
<dbReference type="Gene3D" id="1.20.1250.20">
    <property type="entry name" value="MFS general substrate transporter like domains"/>
    <property type="match status" value="1"/>
</dbReference>
<feature type="transmembrane region" description="Helical" evidence="5">
    <location>
        <begin position="87"/>
        <end position="104"/>
    </location>
</feature>
<proteinExistence type="predicted"/>
<feature type="transmembrane region" description="Helical" evidence="5">
    <location>
        <begin position="155"/>
        <end position="174"/>
    </location>
</feature>
<gene>
    <name evidence="7" type="ORF">TCE0_043f15910</name>
</gene>
<keyword evidence="2 5" id="KW-0812">Transmembrane</keyword>
<dbReference type="SUPFAM" id="SSF103473">
    <property type="entry name" value="MFS general substrate transporter"/>
    <property type="match status" value="1"/>
</dbReference>
<dbReference type="GO" id="GO:0005886">
    <property type="term" value="C:plasma membrane"/>
    <property type="evidence" value="ECO:0007669"/>
    <property type="project" value="TreeGrafter"/>
</dbReference>
<keyword evidence="3 5" id="KW-1133">Transmembrane helix</keyword>